<feature type="non-terminal residue" evidence="4">
    <location>
        <position position="520"/>
    </location>
</feature>
<gene>
    <name evidence="4" type="ORF">BJG266_LOCUS48809</name>
    <name evidence="5" type="ORF">QVE165_LOCUS65888</name>
</gene>
<feature type="non-terminal residue" evidence="4">
    <location>
        <position position="1"/>
    </location>
</feature>
<evidence type="ECO:0000313" key="5">
    <source>
        <dbReference type="EMBL" id="CAF1674462.1"/>
    </source>
</evidence>
<comment type="caution">
    <text evidence="4">The sequence shown here is derived from an EMBL/GenBank/DDBJ whole genome shotgun (WGS) entry which is preliminary data.</text>
</comment>
<reference evidence="4" key="1">
    <citation type="submission" date="2021-02" db="EMBL/GenBank/DDBJ databases">
        <authorList>
            <person name="Nowell W R."/>
        </authorList>
    </citation>
    <scope>NUCLEOTIDE SEQUENCE</scope>
</reference>
<dbReference type="InterPro" id="IPR011990">
    <property type="entry name" value="TPR-like_helical_dom_sf"/>
</dbReference>
<proteinExistence type="predicted"/>
<dbReference type="Gene3D" id="1.25.40.10">
    <property type="entry name" value="Tetratricopeptide repeat domain"/>
    <property type="match status" value="2"/>
</dbReference>
<dbReference type="Pfam" id="PF13181">
    <property type="entry name" value="TPR_8"/>
    <property type="match status" value="1"/>
</dbReference>
<accession>A0A815ZDG0</accession>
<organism evidence="4 7">
    <name type="scientific">Adineta steineri</name>
    <dbReference type="NCBI Taxonomy" id="433720"/>
    <lineage>
        <taxon>Eukaryota</taxon>
        <taxon>Metazoa</taxon>
        <taxon>Spiralia</taxon>
        <taxon>Gnathifera</taxon>
        <taxon>Rotifera</taxon>
        <taxon>Eurotatoria</taxon>
        <taxon>Bdelloidea</taxon>
        <taxon>Adinetida</taxon>
        <taxon>Adinetidae</taxon>
        <taxon>Adineta</taxon>
    </lineage>
</organism>
<feature type="repeat" description="TPR" evidence="3">
    <location>
        <begin position="417"/>
        <end position="450"/>
    </location>
</feature>
<evidence type="ECO:0000256" key="2">
    <source>
        <dbReference type="ARBA" id="ARBA00022803"/>
    </source>
</evidence>
<dbReference type="SUPFAM" id="SSF81901">
    <property type="entry name" value="HCP-like"/>
    <property type="match status" value="1"/>
</dbReference>
<dbReference type="InterPro" id="IPR019734">
    <property type="entry name" value="TPR_rpt"/>
</dbReference>
<evidence type="ECO:0000313" key="7">
    <source>
        <dbReference type="Proteomes" id="UP000663877"/>
    </source>
</evidence>
<sequence length="520" mass="60481">VKGVFTNTDSLVNQLTKDQRLLERTDDNVAISIYNQSTSHTTLLIVEQQKNTQNAKFLYFQMFIEVLLNRLPYANEKSKQELIEIWKQKHSEDSKGFQEFQRDYRSEKAIYWYTRPTFLCETINAVLRGNDIDILLAMRSFVIDLYEQLTELHRKQFGNIQSSIFRVYRGQSLPISDLDLIRNSIGGFISFNSFLSTSIDIDLALGFAAASKTAADLTHCLLQIDIDPRITSIAFASIKDESYYEDENEVLINLGSIYRVEIVEYDQLRELWIITITLTDLDNYDLKGLLEHMKKSVGKGITALAWLMYNQGDQQRSMKYYQAALNDSTASDMDRALCNRGLGLIAGEKKEFDKQILYRTNERELFKKLGPLEYFIDIGQAQTAIGEAYVFKREFEKAFNYLLASLLLLPVNDFGRANVFMVIANLYDEKGEFELALQFYMEVLKIYRQHLDENDFNFGRLYSDIGLTYGKVRDFQSQLKYYHKAREIFLKSSHPDHQQIANMDDNIQRAIIQQKFFETC</sequence>
<evidence type="ECO:0000313" key="6">
    <source>
        <dbReference type="Proteomes" id="UP000663832"/>
    </source>
</evidence>
<evidence type="ECO:0000313" key="4">
    <source>
        <dbReference type="EMBL" id="CAF1582112.1"/>
    </source>
</evidence>
<keyword evidence="1" id="KW-0677">Repeat</keyword>
<dbReference type="SUPFAM" id="SSF56399">
    <property type="entry name" value="ADP-ribosylation"/>
    <property type="match status" value="1"/>
</dbReference>
<dbReference type="EMBL" id="CAJNOI010006803">
    <property type="protein sequence ID" value="CAF1582112.1"/>
    <property type="molecule type" value="Genomic_DNA"/>
</dbReference>
<evidence type="ECO:0008006" key="8">
    <source>
        <dbReference type="Google" id="ProtNLM"/>
    </source>
</evidence>
<dbReference type="Proteomes" id="UP000663877">
    <property type="component" value="Unassembled WGS sequence"/>
</dbReference>
<dbReference type="PANTHER" id="PTHR45641">
    <property type="entry name" value="TETRATRICOPEPTIDE REPEAT PROTEIN (AFU_ORTHOLOGUE AFUA_6G03870)"/>
    <property type="match status" value="1"/>
</dbReference>
<dbReference type="EMBL" id="CAJNOM010007231">
    <property type="protein sequence ID" value="CAF1674462.1"/>
    <property type="molecule type" value="Genomic_DNA"/>
</dbReference>
<name>A0A815ZDG0_9BILA</name>
<keyword evidence="6" id="KW-1185">Reference proteome</keyword>
<evidence type="ECO:0000256" key="1">
    <source>
        <dbReference type="ARBA" id="ARBA00022737"/>
    </source>
</evidence>
<dbReference type="PROSITE" id="PS50005">
    <property type="entry name" value="TPR"/>
    <property type="match status" value="1"/>
</dbReference>
<keyword evidence="2 3" id="KW-0802">TPR repeat</keyword>
<dbReference type="OrthoDB" id="5951504at2759"/>
<dbReference type="PANTHER" id="PTHR45641:SF1">
    <property type="entry name" value="AAA+ ATPASE DOMAIN-CONTAINING PROTEIN"/>
    <property type="match status" value="1"/>
</dbReference>
<dbReference type="SMART" id="SM00028">
    <property type="entry name" value="TPR"/>
    <property type="match status" value="3"/>
</dbReference>
<dbReference type="AlphaFoldDB" id="A0A815ZDG0"/>
<protein>
    <recommendedName>
        <fullName evidence="8">Tetratricopeptide repeat protein</fullName>
    </recommendedName>
</protein>
<evidence type="ECO:0000256" key="3">
    <source>
        <dbReference type="PROSITE-ProRule" id="PRU00339"/>
    </source>
</evidence>
<dbReference type="Gene3D" id="3.90.176.10">
    <property type="entry name" value="Toxin ADP-ribosyltransferase, Chain A, domain 1"/>
    <property type="match status" value="1"/>
</dbReference>
<dbReference type="Proteomes" id="UP000663832">
    <property type="component" value="Unassembled WGS sequence"/>
</dbReference>
<dbReference type="PROSITE" id="PS51996">
    <property type="entry name" value="TR_MART"/>
    <property type="match status" value="1"/>
</dbReference>